<evidence type="ECO:0000256" key="2">
    <source>
        <dbReference type="PROSITE-ProRule" id="PRU00221"/>
    </source>
</evidence>
<keyword evidence="3" id="KW-0508">mRNA splicing</keyword>
<name>A0AAD6Z053_9AGAR</name>
<keyword evidence="4" id="KW-0472">Membrane</keyword>
<dbReference type="PANTHER" id="PTHR19923:SF0">
    <property type="entry name" value="PLEIOTROPIC REGULATOR 1"/>
    <property type="match status" value="1"/>
</dbReference>
<dbReference type="EMBL" id="JARIHO010000121">
    <property type="protein sequence ID" value="KAJ7302079.1"/>
    <property type="molecule type" value="Genomic_DNA"/>
</dbReference>
<reference evidence="5" key="1">
    <citation type="submission" date="2023-03" db="EMBL/GenBank/DDBJ databases">
        <title>Massive genome expansion in bonnet fungi (Mycena s.s.) driven by repeated elements and novel gene families across ecological guilds.</title>
        <authorList>
            <consortium name="Lawrence Berkeley National Laboratory"/>
            <person name="Harder C.B."/>
            <person name="Miyauchi S."/>
            <person name="Viragh M."/>
            <person name="Kuo A."/>
            <person name="Thoen E."/>
            <person name="Andreopoulos B."/>
            <person name="Lu D."/>
            <person name="Skrede I."/>
            <person name="Drula E."/>
            <person name="Henrissat B."/>
            <person name="Morin E."/>
            <person name="Kohler A."/>
            <person name="Barry K."/>
            <person name="LaButti K."/>
            <person name="Morin E."/>
            <person name="Salamov A."/>
            <person name="Lipzen A."/>
            <person name="Mereny Z."/>
            <person name="Hegedus B."/>
            <person name="Baldrian P."/>
            <person name="Stursova M."/>
            <person name="Weitz H."/>
            <person name="Taylor A."/>
            <person name="Grigoriev I.V."/>
            <person name="Nagy L.G."/>
            <person name="Martin F."/>
            <person name="Kauserud H."/>
        </authorList>
    </citation>
    <scope>NUCLEOTIDE SEQUENCE</scope>
    <source>
        <strain evidence="5">CBHHK002</strain>
    </source>
</reference>
<keyword evidence="3" id="KW-0677">Repeat</keyword>
<dbReference type="SUPFAM" id="SSF50978">
    <property type="entry name" value="WD40 repeat-like"/>
    <property type="match status" value="1"/>
</dbReference>
<feature type="repeat" description="WD" evidence="2">
    <location>
        <begin position="47"/>
        <end position="77"/>
    </location>
</feature>
<dbReference type="GO" id="GO:0000398">
    <property type="term" value="P:mRNA splicing, via spliceosome"/>
    <property type="evidence" value="ECO:0007669"/>
    <property type="project" value="UniProtKB-UniRule"/>
</dbReference>
<accession>A0AAD6Z053</accession>
<evidence type="ECO:0000256" key="3">
    <source>
        <dbReference type="RuleBase" id="RU369036"/>
    </source>
</evidence>
<dbReference type="AlphaFoldDB" id="A0AAD6Z053"/>
<dbReference type="InterPro" id="IPR015943">
    <property type="entry name" value="WD40/YVTN_repeat-like_dom_sf"/>
</dbReference>
<dbReference type="Gene3D" id="2.130.10.10">
    <property type="entry name" value="YVTN repeat-like/Quinoprotein amine dehydrogenase"/>
    <property type="match status" value="1"/>
</dbReference>
<keyword evidence="3" id="KW-0539">Nucleus</keyword>
<gene>
    <name evidence="5" type="ORF">DFH08DRAFT_991892</name>
</gene>
<dbReference type="InterPro" id="IPR045241">
    <property type="entry name" value="Prp46/PLRG1-like"/>
</dbReference>
<comment type="function">
    <text evidence="3">Involved in pre-mRNA splicing and required for cell cycle progression at G2/M.</text>
</comment>
<dbReference type="InterPro" id="IPR001680">
    <property type="entry name" value="WD40_rpt"/>
</dbReference>
<comment type="subunit">
    <text evidence="3">Associated with the spliceosome.</text>
</comment>
<dbReference type="PANTHER" id="PTHR19923">
    <property type="entry name" value="WD40 REPEAT PROTEINPRL1/PRL2-RELATED"/>
    <property type="match status" value="1"/>
</dbReference>
<dbReference type="GO" id="GO:0071013">
    <property type="term" value="C:catalytic step 2 spliceosome"/>
    <property type="evidence" value="ECO:0007669"/>
    <property type="project" value="TreeGrafter"/>
</dbReference>
<comment type="similarity">
    <text evidence="1 3">Belongs to the WD repeat PRL1/PRL2 family.</text>
</comment>
<sequence>MVRRRDLEANKIIRHYHLSGVYALSLYPMLAVLVTAGRVTHSRIHILSGHTPTVADVKYQQSEPQVITGSMDWTVRLHGGNNIKWTCPEGAFVCNFGGRGVILNTLTVNAEGGGGVSVGGASEVESEGAPSCSSTAEGALLTVGAIYEMKATLENQNVATGRRKTWLAARGAARRETSTGGERRASHPYIGNAGAAGCVPVRPCAWTGALRGCCLSGCCLSGRRGFERCVGGGWARDGRDEPRRGGGREIPWHTNVVEEARPVEGGPNLPYNAARAASNPFYLSFLSLLHSQSFDLI</sequence>
<keyword evidence="4" id="KW-0812">Transmembrane</keyword>
<keyword evidence="3" id="KW-0747">Spliceosome</keyword>
<evidence type="ECO:0000256" key="1">
    <source>
        <dbReference type="ARBA" id="ARBA00025726"/>
    </source>
</evidence>
<evidence type="ECO:0000313" key="5">
    <source>
        <dbReference type="EMBL" id="KAJ7302079.1"/>
    </source>
</evidence>
<organism evidence="5 6">
    <name type="scientific">Mycena albidolilacea</name>
    <dbReference type="NCBI Taxonomy" id="1033008"/>
    <lineage>
        <taxon>Eukaryota</taxon>
        <taxon>Fungi</taxon>
        <taxon>Dikarya</taxon>
        <taxon>Basidiomycota</taxon>
        <taxon>Agaricomycotina</taxon>
        <taxon>Agaricomycetes</taxon>
        <taxon>Agaricomycetidae</taxon>
        <taxon>Agaricales</taxon>
        <taxon>Marasmiineae</taxon>
        <taxon>Mycenaceae</taxon>
        <taxon>Mycena</taxon>
    </lineage>
</organism>
<keyword evidence="4" id="KW-1133">Transmembrane helix</keyword>
<dbReference type="GO" id="GO:0071011">
    <property type="term" value="C:precatalytic spliceosome"/>
    <property type="evidence" value="ECO:0007669"/>
    <property type="project" value="TreeGrafter"/>
</dbReference>
<protein>
    <recommendedName>
        <fullName evidence="3">Pre-mRNA-splicing factor PRP46</fullName>
    </recommendedName>
    <alternativeName>
        <fullName evidence="3">Pre-mRNA-processing protein 46</fullName>
    </alternativeName>
</protein>
<dbReference type="GO" id="GO:0000974">
    <property type="term" value="C:Prp19 complex"/>
    <property type="evidence" value="ECO:0007669"/>
    <property type="project" value="TreeGrafter"/>
</dbReference>
<evidence type="ECO:0000256" key="4">
    <source>
        <dbReference type="SAM" id="Phobius"/>
    </source>
</evidence>
<dbReference type="Proteomes" id="UP001218218">
    <property type="component" value="Unassembled WGS sequence"/>
</dbReference>
<comment type="caution">
    <text evidence="5">The sequence shown here is derived from an EMBL/GenBank/DDBJ whole genome shotgun (WGS) entry which is preliminary data.</text>
</comment>
<dbReference type="PROSITE" id="PS50082">
    <property type="entry name" value="WD_REPEATS_2"/>
    <property type="match status" value="1"/>
</dbReference>
<feature type="transmembrane region" description="Helical" evidence="4">
    <location>
        <begin position="21"/>
        <end position="39"/>
    </location>
</feature>
<comment type="subcellular location">
    <subcellularLocation>
        <location evidence="3">Nucleus</location>
    </subcellularLocation>
</comment>
<keyword evidence="3" id="KW-0507">mRNA processing</keyword>
<dbReference type="InterPro" id="IPR036322">
    <property type="entry name" value="WD40_repeat_dom_sf"/>
</dbReference>
<evidence type="ECO:0000313" key="6">
    <source>
        <dbReference type="Proteomes" id="UP001218218"/>
    </source>
</evidence>
<keyword evidence="6" id="KW-1185">Reference proteome</keyword>
<keyword evidence="2 3" id="KW-0853">WD repeat</keyword>
<proteinExistence type="inferred from homology"/>